<accession>A0ABU6VET8</accession>
<comment type="caution">
    <text evidence="1">The sequence shown here is derived from an EMBL/GenBank/DDBJ whole genome shotgun (WGS) entry which is preliminary data.</text>
</comment>
<keyword evidence="2" id="KW-1185">Reference proteome</keyword>
<evidence type="ECO:0000313" key="1">
    <source>
        <dbReference type="EMBL" id="MED6171462.1"/>
    </source>
</evidence>
<reference evidence="1 2" key="1">
    <citation type="journal article" date="2023" name="Plants (Basel)">
        <title>Bridging the Gap: Combining Genomics and Transcriptomics Approaches to Understand Stylosanthes scabra, an Orphan Legume from the Brazilian Caatinga.</title>
        <authorList>
            <person name="Ferreira-Neto J.R.C."/>
            <person name="da Silva M.D."/>
            <person name="Binneck E."/>
            <person name="de Melo N.F."/>
            <person name="da Silva R.H."/>
            <person name="de Melo A.L.T.M."/>
            <person name="Pandolfi V."/>
            <person name="Bustamante F.O."/>
            <person name="Brasileiro-Vidal A.C."/>
            <person name="Benko-Iseppon A.M."/>
        </authorList>
    </citation>
    <scope>NUCLEOTIDE SEQUENCE [LARGE SCALE GENOMIC DNA]</scope>
    <source>
        <tissue evidence="1">Leaves</tissue>
    </source>
</reference>
<organism evidence="1 2">
    <name type="scientific">Stylosanthes scabra</name>
    <dbReference type="NCBI Taxonomy" id="79078"/>
    <lineage>
        <taxon>Eukaryota</taxon>
        <taxon>Viridiplantae</taxon>
        <taxon>Streptophyta</taxon>
        <taxon>Embryophyta</taxon>
        <taxon>Tracheophyta</taxon>
        <taxon>Spermatophyta</taxon>
        <taxon>Magnoliopsida</taxon>
        <taxon>eudicotyledons</taxon>
        <taxon>Gunneridae</taxon>
        <taxon>Pentapetalae</taxon>
        <taxon>rosids</taxon>
        <taxon>fabids</taxon>
        <taxon>Fabales</taxon>
        <taxon>Fabaceae</taxon>
        <taxon>Papilionoideae</taxon>
        <taxon>50 kb inversion clade</taxon>
        <taxon>dalbergioids sensu lato</taxon>
        <taxon>Dalbergieae</taxon>
        <taxon>Pterocarpus clade</taxon>
        <taxon>Stylosanthes</taxon>
    </lineage>
</organism>
<sequence>MAPRFLHKAPPLCEATLCQMVEWVELIPLRTSQVSHFPEQRLQMKWTACNGAGAPSDVNFVIKQGWRAAARSLQIFIWTIIHRCEALDVSFPMALEQSHLDLYSTRYDQISDIRSGLRALGDSLRTDLRMRIRHRIA</sequence>
<dbReference type="Proteomes" id="UP001341840">
    <property type="component" value="Unassembled WGS sequence"/>
</dbReference>
<proteinExistence type="predicted"/>
<protein>
    <submittedName>
        <fullName evidence="1">Uncharacterized protein</fullName>
    </submittedName>
</protein>
<gene>
    <name evidence="1" type="ORF">PIB30_040983</name>
</gene>
<name>A0ABU6VET8_9FABA</name>
<dbReference type="EMBL" id="JASCZI010151259">
    <property type="protein sequence ID" value="MED6171462.1"/>
    <property type="molecule type" value="Genomic_DNA"/>
</dbReference>
<evidence type="ECO:0000313" key="2">
    <source>
        <dbReference type="Proteomes" id="UP001341840"/>
    </source>
</evidence>